<dbReference type="PANTHER" id="PTHR23024">
    <property type="entry name" value="ARYLACETAMIDE DEACETYLASE"/>
    <property type="match status" value="1"/>
</dbReference>
<sequence>MDPYKFFNIVRNSDGSLTRLGPIPNIPPTDETNNDSDSPQLVVSKDIPLNATTKTWLRIFRPRNLPSNTKLPIIVYFHGGGFVLFSAASLPFHNSCSRMAAEFPALIVSVDYRLAPEHPLPAAYDDAIETIMWLKHQALDLTSCDLWLKDYADFSKCFLMGSSSGGNTVYHAGLRALDLDLEPVKITGLIMNQPYFGGVQRTESELRLFNDRILPLPANDLLWELALPVGADRDHEYCNPILGRSSHHDKIGLLQRCLVRGYCGDPLKDRQVEFVKMMEEHGVPMVAHFDEGGFHAVELFEPSKAQALFMGIKDFIYSSATDINVAAAKSSI</sequence>
<evidence type="ECO:0000313" key="3">
    <source>
        <dbReference type="EMBL" id="KAF8379365.1"/>
    </source>
</evidence>
<dbReference type="OMA" id="NELWIRA"/>
<keyword evidence="4" id="KW-1185">Reference proteome</keyword>
<feature type="region of interest" description="Disordered" evidence="1">
    <location>
        <begin position="19"/>
        <end position="41"/>
    </location>
</feature>
<organism evidence="3 4">
    <name type="scientific">Tetracentron sinense</name>
    <name type="common">Spur-leaf</name>
    <dbReference type="NCBI Taxonomy" id="13715"/>
    <lineage>
        <taxon>Eukaryota</taxon>
        <taxon>Viridiplantae</taxon>
        <taxon>Streptophyta</taxon>
        <taxon>Embryophyta</taxon>
        <taxon>Tracheophyta</taxon>
        <taxon>Spermatophyta</taxon>
        <taxon>Magnoliopsida</taxon>
        <taxon>Trochodendrales</taxon>
        <taxon>Trochodendraceae</taxon>
        <taxon>Tetracentron</taxon>
    </lineage>
</organism>
<dbReference type="Gene3D" id="3.40.50.1820">
    <property type="entry name" value="alpha/beta hydrolase"/>
    <property type="match status" value="1"/>
</dbReference>
<name>A0A834YI18_TETSI</name>
<evidence type="ECO:0000259" key="2">
    <source>
        <dbReference type="Pfam" id="PF07859"/>
    </source>
</evidence>
<evidence type="ECO:0000256" key="1">
    <source>
        <dbReference type="SAM" id="MobiDB-lite"/>
    </source>
</evidence>
<dbReference type="GO" id="GO:0016787">
    <property type="term" value="F:hydrolase activity"/>
    <property type="evidence" value="ECO:0007669"/>
    <property type="project" value="InterPro"/>
</dbReference>
<dbReference type="Proteomes" id="UP000655225">
    <property type="component" value="Unassembled WGS sequence"/>
</dbReference>
<dbReference type="InterPro" id="IPR013094">
    <property type="entry name" value="AB_hydrolase_3"/>
</dbReference>
<reference evidence="3 4" key="1">
    <citation type="submission" date="2020-04" db="EMBL/GenBank/DDBJ databases">
        <title>Plant Genome Project.</title>
        <authorList>
            <person name="Zhang R.-G."/>
        </authorList>
    </citation>
    <scope>NUCLEOTIDE SEQUENCE [LARGE SCALE GENOMIC DNA]</scope>
    <source>
        <strain evidence="3">YNK0</strain>
        <tissue evidence="3">Leaf</tissue>
    </source>
</reference>
<dbReference type="Pfam" id="PF07859">
    <property type="entry name" value="Abhydrolase_3"/>
    <property type="match status" value="1"/>
</dbReference>
<dbReference type="InterPro" id="IPR050466">
    <property type="entry name" value="Carboxylest/Gibb_receptor"/>
</dbReference>
<proteinExistence type="predicted"/>
<feature type="domain" description="Alpha/beta hydrolase fold-3" evidence="2">
    <location>
        <begin position="74"/>
        <end position="297"/>
    </location>
</feature>
<dbReference type="OrthoDB" id="408631at2759"/>
<dbReference type="AlphaFoldDB" id="A0A834YI18"/>
<protein>
    <recommendedName>
        <fullName evidence="2">Alpha/beta hydrolase fold-3 domain-containing protein</fullName>
    </recommendedName>
</protein>
<dbReference type="SUPFAM" id="SSF53474">
    <property type="entry name" value="alpha/beta-Hydrolases"/>
    <property type="match status" value="1"/>
</dbReference>
<dbReference type="InterPro" id="IPR029058">
    <property type="entry name" value="AB_hydrolase_fold"/>
</dbReference>
<evidence type="ECO:0000313" key="4">
    <source>
        <dbReference type="Proteomes" id="UP000655225"/>
    </source>
</evidence>
<dbReference type="EMBL" id="JABCRI010000022">
    <property type="protein sequence ID" value="KAF8379365.1"/>
    <property type="molecule type" value="Genomic_DNA"/>
</dbReference>
<gene>
    <name evidence="3" type="ORF">HHK36_028799</name>
</gene>
<comment type="caution">
    <text evidence="3">The sequence shown here is derived from an EMBL/GenBank/DDBJ whole genome shotgun (WGS) entry which is preliminary data.</text>
</comment>
<dbReference type="PANTHER" id="PTHR23024:SF113">
    <property type="entry name" value="CARBOXYLESTERASE 8-RELATED"/>
    <property type="match status" value="1"/>
</dbReference>
<accession>A0A834YI18</accession>